<dbReference type="Pfam" id="PF13639">
    <property type="entry name" value="zf-RING_2"/>
    <property type="match status" value="2"/>
</dbReference>
<sequence length="457" mass="50505">MSSDHLPSSSQVFREHFISRKLLQQLPFCHTIQQQQAHAPEKNNFSGNVLLLLSVLVCGIICSLGLHYVIRCVFRRHSSFMISEPISSPSTLAANKGIKKKALKMFPVVKYSREMNLSGLGEDCVICLSDFVAGERIRLLPKCNHGFHVRCIDKWLTQHITCPKCRHCLVETCQKILGDCAGQVAAPRESIDVIIAPLEREARGKFMAASAKAHGSPVSNSWGFDLLILLPHGTSIAVNGLIMSAETFAPIIYEDFLENFYSRRLLLHTAYQPPTMASPPFGDAHEASHSHAHQMSFDANVVMVLSVLLCALVCSLGLHSIIRCLLRYSSEASEELTVRMANTGVKRKALKSFQTVSYSTEMNLPGLDTECAICLSEFVSGERVKLLPKCHHGFHVRCIDKWLSSHSSCPTCRDCLIQTCQKIAGCSETTSSSNQPPQGSFSVHIAPLGPERFIHGF</sequence>
<evidence type="ECO:0000256" key="2">
    <source>
        <dbReference type="ARBA" id="ARBA00004167"/>
    </source>
</evidence>
<comment type="subcellular location">
    <subcellularLocation>
        <location evidence="2">Membrane</location>
        <topology evidence="2">Single-pass membrane protein</topology>
    </subcellularLocation>
</comment>
<dbReference type="PANTHER" id="PTHR46905">
    <property type="entry name" value="RING-H2 FINGER PROTEIN ATL78"/>
    <property type="match status" value="1"/>
</dbReference>
<comment type="catalytic activity">
    <reaction evidence="1">
        <text>S-ubiquitinyl-[E2 ubiquitin-conjugating enzyme]-L-cysteine + [acceptor protein]-L-lysine = [E2 ubiquitin-conjugating enzyme]-L-cysteine + N(6)-ubiquitinyl-[acceptor protein]-L-lysine.</text>
        <dbReference type="EC" id="2.3.2.27"/>
    </reaction>
</comment>
<comment type="caution">
    <text evidence="17">The sequence shown here is derived from an EMBL/GenBank/DDBJ whole genome shotgun (WGS) entry which is preliminary data.</text>
</comment>
<reference evidence="17 18" key="1">
    <citation type="submission" date="2021-03" db="EMBL/GenBank/DDBJ databases">
        <authorList>
            <person name="King G.J."/>
            <person name="Bancroft I."/>
            <person name="Baten A."/>
            <person name="Bloomfield J."/>
            <person name="Borpatragohain P."/>
            <person name="He Z."/>
            <person name="Irish N."/>
            <person name="Irwin J."/>
            <person name="Liu K."/>
            <person name="Mauleon R.P."/>
            <person name="Moore J."/>
            <person name="Morris R."/>
            <person name="Ostergaard L."/>
            <person name="Wang B."/>
            <person name="Wells R."/>
        </authorList>
    </citation>
    <scope>NUCLEOTIDE SEQUENCE [LARGE SCALE GENOMIC DNA]</scope>
    <source>
        <strain evidence="17">R-o-18</strain>
        <tissue evidence="17">Leaf</tissue>
    </source>
</reference>
<keyword evidence="7" id="KW-0479">Metal-binding</keyword>
<evidence type="ECO:0000256" key="9">
    <source>
        <dbReference type="ARBA" id="ARBA00022786"/>
    </source>
</evidence>
<keyword evidence="11 15" id="KW-1133">Transmembrane helix</keyword>
<protein>
    <recommendedName>
        <fullName evidence="4">RING-type E3 ubiquitin transferase</fullName>
        <ecNumber evidence="4">2.3.2.27</ecNumber>
    </recommendedName>
</protein>
<keyword evidence="18" id="KW-1185">Reference proteome</keyword>
<evidence type="ECO:0000256" key="1">
    <source>
        <dbReference type="ARBA" id="ARBA00000900"/>
    </source>
</evidence>
<dbReference type="CDD" id="cd16461">
    <property type="entry name" value="RING-H2_EL5-like"/>
    <property type="match status" value="2"/>
</dbReference>
<dbReference type="Gene3D" id="3.30.40.10">
    <property type="entry name" value="Zinc/RING finger domain, C3HC4 (zinc finger)"/>
    <property type="match status" value="2"/>
</dbReference>
<evidence type="ECO:0000313" key="17">
    <source>
        <dbReference type="EMBL" id="KAG5398324.1"/>
    </source>
</evidence>
<keyword evidence="5" id="KW-0808">Transferase</keyword>
<dbReference type="PROSITE" id="PS50089">
    <property type="entry name" value="ZF_RING_2"/>
    <property type="match status" value="2"/>
</dbReference>
<evidence type="ECO:0000256" key="10">
    <source>
        <dbReference type="ARBA" id="ARBA00022833"/>
    </source>
</evidence>
<keyword evidence="10" id="KW-0862">Zinc</keyword>
<gene>
    <name evidence="17" type="primary">A05p040370.1_BraROA</name>
    <name evidence="17" type="ORF">IGI04_020138</name>
</gene>
<comment type="pathway">
    <text evidence="3">Protein modification; protein ubiquitination.</text>
</comment>
<keyword evidence="9" id="KW-0833">Ubl conjugation pathway</keyword>
<dbReference type="InterPro" id="IPR001841">
    <property type="entry name" value="Znf_RING"/>
</dbReference>
<keyword evidence="12 15" id="KW-0472">Membrane</keyword>
<evidence type="ECO:0000256" key="4">
    <source>
        <dbReference type="ARBA" id="ARBA00012483"/>
    </source>
</evidence>
<organism evidence="17 18">
    <name type="scientific">Brassica rapa subsp. trilocularis</name>
    <dbReference type="NCBI Taxonomy" id="1813537"/>
    <lineage>
        <taxon>Eukaryota</taxon>
        <taxon>Viridiplantae</taxon>
        <taxon>Streptophyta</taxon>
        <taxon>Embryophyta</taxon>
        <taxon>Tracheophyta</taxon>
        <taxon>Spermatophyta</taxon>
        <taxon>Magnoliopsida</taxon>
        <taxon>eudicotyledons</taxon>
        <taxon>Gunneridae</taxon>
        <taxon>Pentapetalae</taxon>
        <taxon>rosids</taxon>
        <taxon>malvids</taxon>
        <taxon>Brassicales</taxon>
        <taxon>Brassicaceae</taxon>
        <taxon>Brassiceae</taxon>
        <taxon>Brassica</taxon>
    </lineage>
</organism>
<dbReference type="InterPro" id="IPR013083">
    <property type="entry name" value="Znf_RING/FYVE/PHD"/>
</dbReference>
<keyword evidence="8 14" id="KW-0863">Zinc-finger</keyword>
<dbReference type="PANTHER" id="PTHR46905:SF11">
    <property type="entry name" value="RING-TYPE E3 UBIQUITIN TRANSFERASE"/>
    <property type="match status" value="1"/>
</dbReference>
<dbReference type="EC" id="2.3.2.27" evidence="4"/>
<evidence type="ECO:0000256" key="12">
    <source>
        <dbReference type="ARBA" id="ARBA00023136"/>
    </source>
</evidence>
<evidence type="ECO:0000256" key="6">
    <source>
        <dbReference type="ARBA" id="ARBA00022692"/>
    </source>
</evidence>
<evidence type="ECO:0000259" key="16">
    <source>
        <dbReference type="PROSITE" id="PS50089"/>
    </source>
</evidence>
<dbReference type="EMBL" id="JADBGQ010000005">
    <property type="protein sequence ID" value="KAG5398324.1"/>
    <property type="molecule type" value="Genomic_DNA"/>
</dbReference>
<comment type="similarity">
    <text evidence="13">Belongs to the RING-type zinc finger family. ATL subfamily.</text>
</comment>
<evidence type="ECO:0000256" key="7">
    <source>
        <dbReference type="ARBA" id="ARBA00022723"/>
    </source>
</evidence>
<keyword evidence="6 15" id="KW-0812">Transmembrane</keyword>
<evidence type="ECO:0000256" key="15">
    <source>
        <dbReference type="SAM" id="Phobius"/>
    </source>
</evidence>
<evidence type="ECO:0000256" key="13">
    <source>
        <dbReference type="ARBA" id="ARBA00024209"/>
    </source>
</evidence>
<evidence type="ECO:0000256" key="5">
    <source>
        <dbReference type="ARBA" id="ARBA00022679"/>
    </source>
</evidence>
<evidence type="ECO:0000256" key="3">
    <source>
        <dbReference type="ARBA" id="ARBA00004906"/>
    </source>
</evidence>
<dbReference type="InterPro" id="IPR044602">
    <property type="entry name" value="ATL10/ATL72-79-like"/>
</dbReference>
<evidence type="ECO:0000256" key="11">
    <source>
        <dbReference type="ARBA" id="ARBA00022989"/>
    </source>
</evidence>
<proteinExistence type="inferred from homology"/>
<dbReference type="SUPFAM" id="SSF57850">
    <property type="entry name" value="RING/U-box"/>
    <property type="match status" value="2"/>
</dbReference>
<feature type="domain" description="RING-type" evidence="16">
    <location>
        <begin position="124"/>
        <end position="166"/>
    </location>
</feature>
<feature type="transmembrane region" description="Helical" evidence="15">
    <location>
        <begin position="301"/>
        <end position="322"/>
    </location>
</feature>
<accession>A0ABQ7ML96</accession>
<name>A0ABQ7ML96_BRACM</name>
<evidence type="ECO:0000313" key="18">
    <source>
        <dbReference type="Proteomes" id="UP000823674"/>
    </source>
</evidence>
<evidence type="ECO:0000256" key="8">
    <source>
        <dbReference type="ARBA" id="ARBA00022771"/>
    </source>
</evidence>
<evidence type="ECO:0000256" key="14">
    <source>
        <dbReference type="PROSITE-ProRule" id="PRU00175"/>
    </source>
</evidence>
<feature type="domain" description="RING-type" evidence="16">
    <location>
        <begin position="371"/>
        <end position="413"/>
    </location>
</feature>
<dbReference type="SMART" id="SM00184">
    <property type="entry name" value="RING"/>
    <property type="match status" value="2"/>
</dbReference>
<dbReference type="Proteomes" id="UP000823674">
    <property type="component" value="Chromosome A05"/>
</dbReference>
<feature type="transmembrane region" description="Helical" evidence="15">
    <location>
        <begin position="49"/>
        <end position="70"/>
    </location>
</feature>